<evidence type="ECO:0000313" key="2">
    <source>
        <dbReference type="EMBL" id="KYF55901.1"/>
    </source>
</evidence>
<proteinExistence type="predicted"/>
<organism evidence="2 3">
    <name type="scientific">Sorangium cellulosum</name>
    <name type="common">Polyangium cellulosum</name>
    <dbReference type="NCBI Taxonomy" id="56"/>
    <lineage>
        <taxon>Bacteria</taxon>
        <taxon>Pseudomonadati</taxon>
        <taxon>Myxococcota</taxon>
        <taxon>Polyangia</taxon>
        <taxon>Polyangiales</taxon>
        <taxon>Polyangiaceae</taxon>
        <taxon>Sorangium</taxon>
    </lineage>
</organism>
<evidence type="ECO:0000256" key="1">
    <source>
        <dbReference type="SAM" id="MobiDB-lite"/>
    </source>
</evidence>
<dbReference type="EMBL" id="JELX01002292">
    <property type="protein sequence ID" value="KYF55901.1"/>
    <property type="molecule type" value="Genomic_DNA"/>
</dbReference>
<accession>A0A150PJP4</accession>
<protein>
    <submittedName>
        <fullName evidence="2">Uncharacterized protein</fullName>
    </submittedName>
</protein>
<feature type="compositionally biased region" description="Polar residues" evidence="1">
    <location>
        <begin position="44"/>
        <end position="53"/>
    </location>
</feature>
<name>A0A150PJP4_SORCE</name>
<sequence length="119" mass="12418">MLVAAAMAGCAAGSADMSNDEMVADMEMVESSEAALERADDSESATMNPLAESTRTDELGAYGATADDSEGGSAAYGGEGQYGHHGHCPPPDKFCPHRTPTQCSSSFTVFQPRPPDQDR</sequence>
<dbReference type="AlphaFoldDB" id="A0A150PJP4"/>
<feature type="region of interest" description="Disordered" evidence="1">
    <location>
        <begin position="33"/>
        <end position="119"/>
    </location>
</feature>
<feature type="compositionally biased region" description="Polar residues" evidence="1">
    <location>
        <begin position="99"/>
        <end position="109"/>
    </location>
</feature>
<gene>
    <name evidence="2" type="ORF">BE04_35505</name>
</gene>
<evidence type="ECO:0000313" key="3">
    <source>
        <dbReference type="Proteomes" id="UP000075604"/>
    </source>
</evidence>
<comment type="caution">
    <text evidence="2">The sequence shown here is derived from an EMBL/GenBank/DDBJ whole genome shotgun (WGS) entry which is preliminary data.</text>
</comment>
<feature type="compositionally biased region" description="Gly residues" evidence="1">
    <location>
        <begin position="74"/>
        <end position="83"/>
    </location>
</feature>
<reference evidence="2 3" key="1">
    <citation type="submission" date="2014-02" db="EMBL/GenBank/DDBJ databases">
        <title>The small core and large imbalanced accessory genome model reveals a collaborative survival strategy of Sorangium cellulosum strains in nature.</title>
        <authorList>
            <person name="Han K."/>
            <person name="Peng R."/>
            <person name="Blom J."/>
            <person name="Li Y.-Z."/>
        </authorList>
    </citation>
    <scope>NUCLEOTIDE SEQUENCE [LARGE SCALE GENOMIC DNA]</scope>
    <source>
        <strain evidence="2 3">So0157-18</strain>
    </source>
</reference>
<dbReference type="Proteomes" id="UP000075604">
    <property type="component" value="Unassembled WGS sequence"/>
</dbReference>